<dbReference type="GO" id="GO:0005737">
    <property type="term" value="C:cytoplasm"/>
    <property type="evidence" value="ECO:0007669"/>
    <property type="project" value="TreeGrafter"/>
</dbReference>
<dbReference type="GO" id="GO:0010855">
    <property type="term" value="F:adenylate cyclase inhibitor activity"/>
    <property type="evidence" value="ECO:0007669"/>
    <property type="project" value="TreeGrafter"/>
</dbReference>
<feature type="chain" id="PRO_5009522207" description="LamG-like jellyroll fold domain-containing protein" evidence="3">
    <location>
        <begin position="25"/>
        <end position="728"/>
    </location>
</feature>
<dbReference type="GO" id="GO:0001965">
    <property type="term" value="F:G-protein alpha-subunit binding"/>
    <property type="evidence" value="ECO:0007669"/>
    <property type="project" value="TreeGrafter"/>
</dbReference>
<dbReference type="InterPro" id="IPR013320">
    <property type="entry name" value="ConA-like_dom_sf"/>
</dbReference>
<keyword evidence="1 3" id="KW-0732">Signal</keyword>
<dbReference type="Proteomes" id="UP000177723">
    <property type="component" value="Unassembled WGS sequence"/>
</dbReference>
<dbReference type="GO" id="GO:0004930">
    <property type="term" value="F:G protein-coupled receptor activity"/>
    <property type="evidence" value="ECO:0007669"/>
    <property type="project" value="InterPro"/>
</dbReference>
<dbReference type="GO" id="GO:0071277">
    <property type="term" value="P:cellular response to calcium ion"/>
    <property type="evidence" value="ECO:0007669"/>
    <property type="project" value="TreeGrafter"/>
</dbReference>
<sequence length="728" mass="76641">MKNFLKFAIVSLFLMSGFIRPAHADVTAGLVGWWKFDGNANDSAGINNGTLIGGPSFVAGKIGSNALSFDGVDDGVDVAGTTAYANTGSPFTMSAWYYLDSSALGNYPDLILLRTNTNSGLHFLFSADSSYLGFSMGSASDWTTIKTDDDLATLTDAWHHITVTYNGQGATTNSNFLVYIDGTIHPISSAGGYGSSGIQGTTIGSASNGANLFKGSIDDVRIYNRVLSAGEVSELYSGIATSIYVTATLNGQPWPASGSNAVTYTLSGPSGDISNSSVPFTYEDVVADETYALNYLSGGPAGATYDSVTPPIPQLLPNGASIAFDINFVSGQQQGLCGNGVIDAGEDCDAGPTNPVAWWKLDDSGTTASDSSGNGNTGVLTYDPAWTTGKIGGALHFDGEDDYVDFGTGSNLDISGDEITISMWAKADVIGAQKHTASRFPCYYIDLLANGTYSFRLGFADLDGTTAVSAGTWHHVVGVKTSTQMILYLDGNQDAIRDVSGNLDNTCTHSMLGRFLEGGYQFEGSFDDVRIYDRALSAAEIGNPSSQCLGGATCSSRGFTGGSLSYDASTCKFDESQCTLPPDFNLYSLNSDSLFLTISGSGAVTSNTVQITVVPLPPCECFDKDVTLSLENINPAIAGAVGNFSDTILSEEEYSTGSSFSITVPPNTPSGLYTVTIHGETSNLSPRLLVITLNISIRDSGFKEVMRPIYEKLAKTKSYIISNVFTSF</sequence>
<dbReference type="InterPro" id="IPR026919">
    <property type="entry name" value="ADGRV1"/>
</dbReference>
<accession>A0A1F5WRN5</accession>
<organism evidence="5 6">
    <name type="scientific">Candidatus Giovannonibacteria bacterium RIFCSPHIGHO2_12_FULL_43_15</name>
    <dbReference type="NCBI Taxonomy" id="1798341"/>
    <lineage>
        <taxon>Bacteria</taxon>
        <taxon>Candidatus Giovannoniibacteriota</taxon>
    </lineage>
</organism>
<evidence type="ECO:0000313" key="5">
    <source>
        <dbReference type="EMBL" id="OGF78247.1"/>
    </source>
</evidence>
<gene>
    <name evidence="5" type="ORF">A3F23_02340</name>
</gene>
<dbReference type="Gene3D" id="2.60.120.200">
    <property type="match status" value="2"/>
</dbReference>
<dbReference type="InterPro" id="IPR006558">
    <property type="entry name" value="LamG-like"/>
</dbReference>
<dbReference type="Pfam" id="PF13385">
    <property type="entry name" value="Laminin_G_3"/>
    <property type="match status" value="2"/>
</dbReference>
<keyword evidence="2" id="KW-1015">Disulfide bond</keyword>
<dbReference type="EMBL" id="MFHT01000003">
    <property type="protein sequence ID" value="OGF78247.1"/>
    <property type="molecule type" value="Genomic_DNA"/>
</dbReference>
<name>A0A1F5WRN5_9BACT</name>
<comment type="caution">
    <text evidence="5">The sequence shown here is derived from an EMBL/GenBank/DDBJ whole genome shotgun (WGS) entry which is preliminary data.</text>
</comment>
<evidence type="ECO:0000256" key="3">
    <source>
        <dbReference type="SAM" id="SignalP"/>
    </source>
</evidence>
<proteinExistence type="predicted"/>
<feature type="domain" description="LamG-like jellyroll fold" evidence="4">
    <location>
        <begin position="89"/>
        <end position="230"/>
    </location>
</feature>
<evidence type="ECO:0000313" key="6">
    <source>
        <dbReference type="Proteomes" id="UP000177723"/>
    </source>
</evidence>
<evidence type="ECO:0000256" key="1">
    <source>
        <dbReference type="ARBA" id="ARBA00022729"/>
    </source>
</evidence>
<dbReference type="SUPFAM" id="SSF49899">
    <property type="entry name" value="Concanavalin A-like lectins/glucanases"/>
    <property type="match status" value="2"/>
</dbReference>
<evidence type="ECO:0000259" key="4">
    <source>
        <dbReference type="SMART" id="SM00560"/>
    </source>
</evidence>
<feature type="signal peptide" evidence="3">
    <location>
        <begin position="1"/>
        <end position="24"/>
    </location>
</feature>
<dbReference type="PANTHER" id="PTHR46682:SF1">
    <property type="entry name" value="ADHESION G-PROTEIN COUPLED RECEPTOR V1"/>
    <property type="match status" value="1"/>
</dbReference>
<protein>
    <recommendedName>
        <fullName evidence="4">LamG-like jellyroll fold domain-containing protein</fullName>
    </recommendedName>
</protein>
<evidence type="ECO:0000256" key="2">
    <source>
        <dbReference type="ARBA" id="ARBA00023157"/>
    </source>
</evidence>
<dbReference type="GO" id="GO:0016020">
    <property type="term" value="C:membrane"/>
    <property type="evidence" value="ECO:0007669"/>
    <property type="project" value="InterPro"/>
</dbReference>
<dbReference type="AlphaFoldDB" id="A0A1F5WRN5"/>
<dbReference type="SMART" id="SM00560">
    <property type="entry name" value="LamGL"/>
    <property type="match status" value="2"/>
</dbReference>
<dbReference type="PANTHER" id="PTHR46682">
    <property type="entry name" value="ADHESION G-PROTEIN COUPLED RECEPTOR V1"/>
    <property type="match status" value="1"/>
</dbReference>
<reference evidence="5 6" key="1">
    <citation type="journal article" date="2016" name="Nat. Commun.">
        <title>Thousands of microbial genomes shed light on interconnected biogeochemical processes in an aquifer system.</title>
        <authorList>
            <person name="Anantharaman K."/>
            <person name="Brown C.T."/>
            <person name="Hug L.A."/>
            <person name="Sharon I."/>
            <person name="Castelle C.J."/>
            <person name="Probst A.J."/>
            <person name="Thomas B.C."/>
            <person name="Singh A."/>
            <person name="Wilkins M.J."/>
            <person name="Karaoz U."/>
            <person name="Brodie E.L."/>
            <person name="Williams K.H."/>
            <person name="Hubbard S.S."/>
            <person name="Banfield J.F."/>
        </authorList>
    </citation>
    <scope>NUCLEOTIDE SEQUENCE [LARGE SCALE GENOMIC DNA]</scope>
</reference>
<feature type="domain" description="LamG-like jellyroll fold" evidence="4">
    <location>
        <begin position="417"/>
        <end position="539"/>
    </location>
</feature>